<dbReference type="PANTHER" id="PTHR23508:SF10">
    <property type="entry name" value="CARBOXYLIC ACID TRANSPORTER PROTEIN HOMOLOG"/>
    <property type="match status" value="1"/>
</dbReference>
<dbReference type="PANTHER" id="PTHR23508">
    <property type="entry name" value="CARBOXYLIC ACID TRANSPORTER PROTEIN HOMOLOG"/>
    <property type="match status" value="1"/>
</dbReference>
<keyword evidence="2 5" id="KW-0812">Transmembrane</keyword>
<evidence type="ECO:0000256" key="2">
    <source>
        <dbReference type="ARBA" id="ARBA00022692"/>
    </source>
</evidence>
<dbReference type="InterPro" id="IPR036259">
    <property type="entry name" value="MFS_trans_sf"/>
</dbReference>
<feature type="transmembrane region" description="Helical" evidence="5">
    <location>
        <begin position="205"/>
        <end position="224"/>
    </location>
</feature>
<name>A0A6I4TBN4_9SPHN</name>
<dbReference type="EMBL" id="WTZA01000001">
    <property type="protein sequence ID" value="MXO74751.1"/>
    <property type="molecule type" value="Genomic_DNA"/>
</dbReference>
<feature type="transmembrane region" description="Helical" evidence="5">
    <location>
        <begin position="356"/>
        <end position="375"/>
    </location>
</feature>
<evidence type="ECO:0000313" key="7">
    <source>
        <dbReference type="EMBL" id="MXO74751.1"/>
    </source>
</evidence>
<dbReference type="Gene3D" id="1.20.1250.20">
    <property type="entry name" value="MFS general substrate transporter like domains"/>
    <property type="match status" value="2"/>
</dbReference>
<feature type="transmembrane region" description="Helical" evidence="5">
    <location>
        <begin position="236"/>
        <end position="254"/>
    </location>
</feature>
<dbReference type="Pfam" id="PF07690">
    <property type="entry name" value="MFS_1"/>
    <property type="match status" value="1"/>
</dbReference>
<feature type="transmembrane region" description="Helical" evidence="5">
    <location>
        <begin position="331"/>
        <end position="350"/>
    </location>
</feature>
<evidence type="ECO:0000256" key="3">
    <source>
        <dbReference type="ARBA" id="ARBA00022989"/>
    </source>
</evidence>
<keyword evidence="3 5" id="KW-1133">Transmembrane helix</keyword>
<proteinExistence type="predicted"/>
<dbReference type="InterPro" id="IPR005829">
    <property type="entry name" value="Sugar_transporter_CS"/>
</dbReference>
<evidence type="ECO:0000259" key="6">
    <source>
        <dbReference type="PROSITE" id="PS50850"/>
    </source>
</evidence>
<feature type="transmembrane region" description="Helical" evidence="5">
    <location>
        <begin position="27"/>
        <end position="45"/>
    </location>
</feature>
<reference evidence="7 8" key="1">
    <citation type="submission" date="2019-12" db="EMBL/GenBank/DDBJ databases">
        <title>Genomic-based taxomic classification of the family Erythrobacteraceae.</title>
        <authorList>
            <person name="Xu L."/>
        </authorList>
    </citation>
    <scope>NUCLEOTIDE SEQUENCE [LARGE SCALE GENOMIC DNA]</scope>
    <source>
        <strain evidence="7 8">100921-2</strain>
    </source>
</reference>
<gene>
    <name evidence="7" type="ORF">GRI40_05890</name>
</gene>
<dbReference type="OrthoDB" id="9807274at2"/>
<evidence type="ECO:0000256" key="5">
    <source>
        <dbReference type="SAM" id="Phobius"/>
    </source>
</evidence>
<keyword evidence="4 5" id="KW-0472">Membrane</keyword>
<evidence type="ECO:0000256" key="4">
    <source>
        <dbReference type="ARBA" id="ARBA00023136"/>
    </source>
</evidence>
<comment type="caution">
    <text evidence="7">The sequence shown here is derived from an EMBL/GenBank/DDBJ whole genome shotgun (WGS) entry which is preliminary data.</text>
</comment>
<keyword evidence="8" id="KW-1185">Reference proteome</keyword>
<dbReference type="GO" id="GO:0005886">
    <property type="term" value="C:plasma membrane"/>
    <property type="evidence" value="ECO:0007669"/>
    <property type="project" value="TreeGrafter"/>
</dbReference>
<dbReference type="AlphaFoldDB" id="A0A6I4TBN4"/>
<dbReference type="GO" id="GO:0046943">
    <property type="term" value="F:carboxylic acid transmembrane transporter activity"/>
    <property type="evidence" value="ECO:0007669"/>
    <property type="project" value="TreeGrafter"/>
</dbReference>
<feature type="transmembrane region" description="Helical" evidence="5">
    <location>
        <begin position="57"/>
        <end position="75"/>
    </location>
</feature>
<feature type="domain" description="Major facilitator superfamily (MFS) profile" evidence="6">
    <location>
        <begin position="1"/>
        <end position="379"/>
    </location>
</feature>
<feature type="transmembrane region" description="Helical" evidence="5">
    <location>
        <begin position="266"/>
        <end position="284"/>
    </location>
</feature>
<dbReference type="Proteomes" id="UP000439522">
    <property type="component" value="Unassembled WGS sequence"/>
</dbReference>
<comment type="subcellular location">
    <subcellularLocation>
        <location evidence="1">Membrane</location>
        <topology evidence="1">Multi-pass membrane protein</topology>
    </subcellularLocation>
</comment>
<feature type="transmembrane region" description="Helical" evidence="5">
    <location>
        <begin position="115"/>
        <end position="134"/>
    </location>
</feature>
<protein>
    <submittedName>
        <fullName evidence="7">MFS transporter</fullName>
    </submittedName>
</protein>
<sequence>MFEGFDISLTSVVLPYVGSDFGITTPALGRAVAAIAAGSIVAVFLIRLADRFGRRPILLIAAGGFSIGSLLTVLAPDIESYVAIQFVTRMLMVSLVSLAYLVVSETLPPPLRGRANGLLGAVASMGAALPFLMLKPALETEMGWRLLFVVGSAPLIILPLLFIRVKETPVWAEMQASNNNRITMRTEFVQLVTSKFRQRFAAMSALWFIINFASAAGTVFFTYYVTQERGWSTTELMAIAPLSLLGAFIGYIGAGALADWIGRRPTIASFLFLYGVLTLICYSAEDSAVITASFVGLQAMLGLWMICFTLNSELFPTELRAAANGWSHNMVGRWGAVVAPLLLGELSALLGGTASAAMALAVVPWLGIPLILFALPETKAIRLDEQP</sequence>
<dbReference type="InterPro" id="IPR020846">
    <property type="entry name" value="MFS_dom"/>
</dbReference>
<accession>A0A6I4TBN4</accession>
<dbReference type="InterPro" id="IPR011701">
    <property type="entry name" value="MFS"/>
</dbReference>
<organism evidence="7 8">
    <name type="scientific">Tsuneonella aeria</name>
    <dbReference type="NCBI Taxonomy" id="1837929"/>
    <lineage>
        <taxon>Bacteria</taxon>
        <taxon>Pseudomonadati</taxon>
        <taxon>Pseudomonadota</taxon>
        <taxon>Alphaproteobacteria</taxon>
        <taxon>Sphingomonadales</taxon>
        <taxon>Erythrobacteraceae</taxon>
        <taxon>Tsuneonella</taxon>
    </lineage>
</organism>
<dbReference type="PROSITE" id="PS00216">
    <property type="entry name" value="SUGAR_TRANSPORT_1"/>
    <property type="match status" value="2"/>
</dbReference>
<feature type="transmembrane region" description="Helical" evidence="5">
    <location>
        <begin position="81"/>
        <end position="103"/>
    </location>
</feature>
<dbReference type="PROSITE" id="PS50850">
    <property type="entry name" value="MFS"/>
    <property type="match status" value="1"/>
</dbReference>
<evidence type="ECO:0000313" key="8">
    <source>
        <dbReference type="Proteomes" id="UP000439522"/>
    </source>
</evidence>
<feature type="transmembrane region" description="Helical" evidence="5">
    <location>
        <begin position="290"/>
        <end position="310"/>
    </location>
</feature>
<dbReference type="SUPFAM" id="SSF103473">
    <property type="entry name" value="MFS general substrate transporter"/>
    <property type="match status" value="1"/>
</dbReference>
<feature type="transmembrane region" description="Helical" evidence="5">
    <location>
        <begin position="146"/>
        <end position="165"/>
    </location>
</feature>
<evidence type="ECO:0000256" key="1">
    <source>
        <dbReference type="ARBA" id="ARBA00004141"/>
    </source>
</evidence>